<comment type="subunit">
    <text evidence="8">Forms a stable energy-coupling factor (ECF) transporter complex composed of 2 membrane-embedded substrate-binding proteins (S component), 2 ATP-binding proteins (A component) and 2 transmembrane proteins (T component).</text>
</comment>
<evidence type="ECO:0000256" key="7">
    <source>
        <dbReference type="ARBA" id="ARBA00023136"/>
    </source>
</evidence>
<evidence type="ECO:0000313" key="11">
    <source>
        <dbReference type="Proteomes" id="UP001179483"/>
    </source>
</evidence>
<dbReference type="GO" id="GO:0043190">
    <property type="term" value="C:ATP-binding cassette (ABC) transporter complex"/>
    <property type="evidence" value="ECO:0007669"/>
    <property type="project" value="TreeGrafter"/>
</dbReference>
<dbReference type="EMBL" id="CP116590">
    <property type="protein sequence ID" value="WCG38031.1"/>
    <property type="molecule type" value="Genomic_DNA"/>
</dbReference>
<evidence type="ECO:0000256" key="4">
    <source>
        <dbReference type="ARBA" id="ARBA00022741"/>
    </source>
</evidence>
<organism evidence="10 11">
    <name type="scientific">Aerococcus urinaeequi</name>
    <dbReference type="NCBI Taxonomy" id="51665"/>
    <lineage>
        <taxon>Bacteria</taxon>
        <taxon>Bacillati</taxon>
        <taxon>Bacillota</taxon>
        <taxon>Bacilli</taxon>
        <taxon>Lactobacillales</taxon>
        <taxon>Aerococcaceae</taxon>
        <taxon>Aerococcus</taxon>
    </lineage>
</organism>
<name>A0AAE9XML4_9LACT</name>
<comment type="function">
    <text evidence="8">ATP-binding (A) component of a common energy-coupling factor (ECF) ABC-transporter complex.</text>
</comment>
<dbReference type="InterPro" id="IPR027417">
    <property type="entry name" value="P-loop_NTPase"/>
</dbReference>
<evidence type="ECO:0000256" key="5">
    <source>
        <dbReference type="ARBA" id="ARBA00022840"/>
    </source>
</evidence>
<dbReference type="NCBIfam" id="TIGR04521">
    <property type="entry name" value="ECF_ATPase_2"/>
    <property type="match status" value="1"/>
</dbReference>
<dbReference type="InterPro" id="IPR030946">
    <property type="entry name" value="EcfA2"/>
</dbReference>
<evidence type="ECO:0000313" key="10">
    <source>
        <dbReference type="EMBL" id="WCG38031.1"/>
    </source>
</evidence>
<dbReference type="PROSITE" id="PS50893">
    <property type="entry name" value="ABC_TRANSPORTER_2"/>
    <property type="match status" value="1"/>
</dbReference>
<dbReference type="PROSITE" id="PS00211">
    <property type="entry name" value="ABC_TRANSPORTER_1"/>
    <property type="match status" value="1"/>
</dbReference>
<dbReference type="GO" id="GO:0042626">
    <property type="term" value="F:ATPase-coupled transmembrane transporter activity"/>
    <property type="evidence" value="ECO:0007669"/>
    <property type="project" value="TreeGrafter"/>
</dbReference>
<dbReference type="SMART" id="SM00382">
    <property type="entry name" value="AAA"/>
    <property type="match status" value="1"/>
</dbReference>
<dbReference type="GO" id="GO:0016887">
    <property type="term" value="F:ATP hydrolysis activity"/>
    <property type="evidence" value="ECO:0007669"/>
    <property type="project" value="InterPro"/>
</dbReference>
<dbReference type="AlphaFoldDB" id="A0AAE9XML4"/>
<reference evidence="10" key="1">
    <citation type="submission" date="2023-01" db="EMBL/GenBank/DDBJ databases">
        <title>Oxazolidinone resistance genes in florfenicol resistant enterococci from beef cattle and veal calves at slaughter.</title>
        <authorList>
            <person name="Biggel M."/>
        </authorList>
    </citation>
    <scope>NUCLEOTIDE SEQUENCE</scope>
    <source>
        <strain evidence="10">K79-1</strain>
    </source>
</reference>
<feature type="domain" description="ABC transporter" evidence="9">
    <location>
        <begin position="3"/>
        <end position="246"/>
    </location>
</feature>
<dbReference type="RefSeq" id="WP_271736076.1">
    <property type="nucleotide sequence ID" value="NZ_CP116590.1"/>
</dbReference>
<dbReference type="SUPFAM" id="SSF52540">
    <property type="entry name" value="P-loop containing nucleoside triphosphate hydrolases"/>
    <property type="match status" value="1"/>
</dbReference>
<dbReference type="FunFam" id="3.40.50.300:FF:000224">
    <property type="entry name" value="Energy-coupling factor transporter ATP-binding protein EcfA"/>
    <property type="match status" value="1"/>
</dbReference>
<dbReference type="GO" id="GO:0005524">
    <property type="term" value="F:ATP binding"/>
    <property type="evidence" value="ECO:0007669"/>
    <property type="project" value="UniProtKB-UniRule"/>
</dbReference>
<dbReference type="Gene3D" id="3.40.50.300">
    <property type="entry name" value="P-loop containing nucleotide triphosphate hydrolases"/>
    <property type="match status" value="1"/>
</dbReference>
<dbReference type="Pfam" id="PF00005">
    <property type="entry name" value="ABC_tran"/>
    <property type="match status" value="1"/>
</dbReference>
<dbReference type="InterPro" id="IPR017871">
    <property type="entry name" value="ABC_transporter-like_CS"/>
</dbReference>
<keyword evidence="2 8" id="KW-0813">Transport</keyword>
<evidence type="ECO:0000256" key="3">
    <source>
        <dbReference type="ARBA" id="ARBA00022475"/>
    </source>
</evidence>
<keyword evidence="4 8" id="KW-0547">Nucleotide-binding</keyword>
<accession>A0AAE9XML4</accession>
<dbReference type="InterPro" id="IPR050095">
    <property type="entry name" value="ECF_ABC_transporter_ATP-bd"/>
</dbReference>
<dbReference type="CDD" id="cd03225">
    <property type="entry name" value="ABC_cobalt_CbiO_domain1"/>
    <property type="match status" value="1"/>
</dbReference>
<comment type="similarity">
    <text evidence="8">Belongs to the ABC transporter superfamily. Energy-coupling factor EcfA family.</text>
</comment>
<gene>
    <name evidence="10" type="ORF">PML80_01365</name>
</gene>
<protein>
    <recommendedName>
        <fullName evidence="8">Energy-coupling factor transporter ATP-binding protein EcfA2</fullName>
        <ecNumber evidence="8">7.-.-.-</ecNumber>
    </recommendedName>
</protein>
<dbReference type="InterPro" id="IPR015856">
    <property type="entry name" value="ABC_transpr_CbiO/EcfA_su"/>
</dbReference>
<proteinExistence type="inferred from homology"/>
<dbReference type="Proteomes" id="UP001179483">
    <property type="component" value="Chromosome"/>
</dbReference>
<keyword evidence="6" id="KW-1278">Translocase</keyword>
<dbReference type="EC" id="7.-.-.-" evidence="8"/>
<dbReference type="PANTHER" id="PTHR43553">
    <property type="entry name" value="HEAVY METAL TRANSPORTER"/>
    <property type="match status" value="1"/>
</dbReference>
<dbReference type="PANTHER" id="PTHR43553:SF27">
    <property type="entry name" value="ENERGY-COUPLING FACTOR TRANSPORTER ATP-BINDING PROTEIN ECFA2"/>
    <property type="match status" value="1"/>
</dbReference>
<dbReference type="InterPro" id="IPR003593">
    <property type="entry name" value="AAA+_ATPase"/>
</dbReference>
<dbReference type="InterPro" id="IPR003439">
    <property type="entry name" value="ABC_transporter-like_ATP-bd"/>
</dbReference>
<evidence type="ECO:0000256" key="6">
    <source>
        <dbReference type="ARBA" id="ARBA00022967"/>
    </source>
</evidence>
<comment type="subcellular location">
    <subcellularLocation>
        <location evidence="1 8">Cell membrane</location>
        <topology evidence="1 8">Peripheral membrane protein</topology>
    </subcellularLocation>
</comment>
<dbReference type="NCBIfam" id="NF010155">
    <property type="entry name" value="PRK13634.1"/>
    <property type="match status" value="1"/>
</dbReference>
<evidence type="ECO:0000259" key="9">
    <source>
        <dbReference type="PROSITE" id="PS50893"/>
    </source>
</evidence>
<evidence type="ECO:0000256" key="8">
    <source>
        <dbReference type="RuleBase" id="RU365104"/>
    </source>
</evidence>
<sequence>MQIAFEQVGFTYGAGTPFASLALHDINVTIPDGSYTAIIGHTGSGKSTITQHLNALVQPTVGQVRIGEAVVSADSKPKDLKKIRQRVGMVFQFPEGQLFEETVLKDVMFGPMNFGDNEATAREKAEAALAAVGIASTLFERSPFELSGGQMRRVAIAGVIAMKPEVLVLDEPTAGLDPKGRMEMMSMFDRLYRNQGLTIVLVTHQMEDVAAYANHVIVLDAGTCVKEGTPAEVFADPAWLASHQLALPDAADFAFNLQDKLDRQLWDTATEVPLTVDALADLIVDKLALATGQNDDDKLSGFITGEGGQL</sequence>
<evidence type="ECO:0000256" key="2">
    <source>
        <dbReference type="ARBA" id="ARBA00022448"/>
    </source>
</evidence>
<keyword evidence="3 8" id="KW-1003">Cell membrane</keyword>
<keyword evidence="7 8" id="KW-0472">Membrane</keyword>
<keyword evidence="5 8" id="KW-0067">ATP-binding</keyword>
<evidence type="ECO:0000256" key="1">
    <source>
        <dbReference type="ARBA" id="ARBA00004202"/>
    </source>
</evidence>